<dbReference type="GO" id="GO:0004803">
    <property type="term" value="F:transposase activity"/>
    <property type="evidence" value="ECO:0007669"/>
    <property type="project" value="InterPro"/>
</dbReference>
<dbReference type="SUPFAM" id="SSF143422">
    <property type="entry name" value="Transposase IS200-like"/>
    <property type="match status" value="1"/>
</dbReference>
<dbReference type="InterPro" id="IPR036515">
    <property type="entry name" value="Transposase_17_sf"/>
</dbReference>
<keyword evidence="2" id="KW-1185">Reference proteome</keyword>
<dbReference type="PANTHER" id="PTHR34322">
    <property type="entry name" value="TRANSPOSASE, Y1_TNP DOMAIN-CONTAINING"/>
    <property type="match status" value="1"/>
</dbReference>
<evidence type="ECO:0000313" key="1">
    <source>
        <dbReference type="EMBL" id="SEH06303.1"/>
    </source>
</evidence>
<proteinExistence type="predicted"/>
<dbReference type="Proteomes" id="UP000236724">
    <property type="component" value="Unassembled WGS sequence"/>
</dbReference>
<dbReference type="EMBL" id="FMSV02000470">
    <property type="protein sequence ID" value="SEH06303.1"/>
    <property type="molecule type" value="Genomic_DNA"/>
</dbReference>
<name>A0A1H6F9L8_9GAMM</name>
<dbReference type="RefSeq" id="WP_103920098.1">
    <property type="nucleotide sequence ID" value="NZ_FMSV02000470.1"/>
</dbReference>
<sequence>MPTPRKAQVSKHINGHYHCISRAVRRAFLCGVDKQSGCNYEHRRQWILDRLELLAGQFSVEVCAYAIMSNHYHLVLHVDYEHSLTWDAEEVVKRWCTLFPPQALKDSDDKQIDTEVVNAYLHV</sequence>
<evidence type="ECO:0008006" key="3">
    <source>
        <dbReference type="Google" id="ProtNLM"/>
    </source>
</evidence>
<evidence type="ECO:0000313" key="2">
    <source>
        <dbReference type="Proteomes" id="UP000236724"/>
    </source>
</evidence>
<dbReference type="PANTHER" id="PTHR34322:SF2">
    <property type="entry name" value="TRANSPOSASE IS200-LIKE DOMAIN-CONTAINING PROTEIN"/>
    <property type="match status" value="1"/>
</dbReference>
<dbReference type="Gene3D" id="3.30.70.1290">
    <property type="entry name" value="Transposase IS200-like"/>
    <property type="match status" value="1"/>
</dbReference>
<dbReference type="GO" id="GO:0006313">
    <property type="term" value="P:DNA transposition"/>
    <property type="evidence" value="ECO:0007669"/>
    <property type="project" value="InterPro"/>
</dbReference>
<dbReference type="GO" id="GO:0003677">
    <property type="term" value="F:DNA binding"/>
    <property type="evidence" value="ECO:0007669"/>
    <property type="project" value="InterPro"/>
</dbReference>
<dbReference type="OrthoDB" id="9814067at2"/>
<reference evidence="1 2" key="1">
    <citation type="submission" date="2016-10" db="EMBL/GenBank/DDBJ databases">
        <authorList>
            <person name="de Groot N.N."/>
        </authorList>
    </citation>
    <scope>NUCLEOTIDE SEQUENCE [LARGE SCALE GENOMIC DNA]</scope>
    <source>
        <strain evidence="1">MBHS1</strain>
    </source>
</reference>
<organism evidence="1 2">
    <name type="scientific">Candidatus Venteria ishoeyi</name>
    <dbReference type="NCBI Taxonomy" id="1899563"/>
    <lineage>
        <taxon>Bacteria</taxon>
        <taxon>Pseudomonadati</taxon>
        <taxon>Pseudomonadota</taxon>
        <taxon>Gammaproteobacteria</taxon>
        <taxon>Thiotrichales</taxon>
        <taxon>Thiotrichaceae</taxon>
        <taxon>Venteria</taxon>
    </lineage>
</organism>
<accession>A0A1H6F9L8</accession>
<protein>
    <recommendedName>
        <fullName evidence="3">Transposase IS200-like domain-containing protein</fullName>
    </recommendedName>
</protein>
<gene>
    <name evidence="1" type="ORF">MBHS_02160</name>
</gene>
<dbReference type="AlphaFoldDB" id="A0A1H6F9L8"/>